<evidence type="ECO:0000313" key="2">
    <source>
        <dbReference type="EMBL" id="GBF89317.1"/>
    </source>
</evidence>
<comment type="caution">
    <text evidence="2">The sequence shown here is derived from an EMBL/GenBank/DDBJ whole genome shotgun (WGS) entry which is preliminary data.</text>
</comment>
<evidence type="ECO:0000313" key="3">
    <source>
        <dbReference type="Proteomes" id="UP000247498"/>
    </source>
</evidence>
<name>A0A2V0NWK1_9CHLO</name>
<dbReference type="InParanoid" id="A0A2V0NWK1"/>
<sequence>MCYDQDLRPAAELGRAPTEGAAADKAAENGTKGHHLCGGTGVFIPLSGASTVAKGRHNKARAAASRALAAPAAAAAAAAPGGRPRRFSFDSAAYDAHPQRRAAFNFGPAPAFAPRLGALDEAAPARLPPAQPHASPPPGLFLPPPPRGGGGFASGTLSPTQYGPSLSSPQLACVYSDGHLTGPVLPLGQEGGFASAGAALLPLDCSGPQFGCGAFDLRRGPRFAGGPAPAQSYGPPAGGAQAAAAASAASAALQAASAALAVAQRAAAAAVSAPDAGAQVEAASELLRRAQLLQASITSGPACQPPQPHAYPADGCAAADAAPAWEQLQLLASRESSGSLSAVQLPSGFDMAGGFAPFEAMHSCFDAPPAPARQGGGGRGYESAPLGGRGELVLLPMPPAESGAAIGSFSLWEPPGAGAAAAAGRLGARGGEAGGSPPLGSPQFAALCSGEDFDGPISLEQFVALRELSALLTTGMPQ</sequence>
<gene>
    <name evidence="2" type="ORF">Rsub_02194</name>
</gene>
<evidence type="ECO:0000256" key="1">
    <source>
        <dbReference type="SAM" id="MobiDB-lite"/>
    </source>
</evidence>
<organism evidence="2 3">
    <name type="scientific">Raphidocelis subcapitata</name>
    <dbReference type="NCBI Taxonomy" id="307507"/>
    <lineage>
        <taxon>Eukaryota</taxon>
        <taxon>Viridiplantae</taxon>
        <taxon>Chlorophyta</taxon>
        <taxon>core chlorophytes</taxon>
        <taxon>Chlorophyceae</taxon>
        <taxon>CS clade</taxon>
        <taxon>Sphaeropleales</taxon>
        <taxon>Selenastraceae</taxon>
        <taxon>Raphidocelis</taxon>
    </lineage>
</organism>
<accession>A0A2V0NWK1</accession>
<dbReference type="Proteomes" id="UP000247498">
    <property type="component" value="Unassembled WGS sequence"/>
</dbReference>
<feature type="region of interest" description="Disordered" evidence="1">
    <location>
        <begin position="126"/>
        <end position="163"/>
    </location>
</feature>
<protein>
    <submittedName>
        <fullName evidence="2">Uncharacterized protein</fullName>
    </submittedName>
</protein>
<proteinExistence type="predicted"/>
<feature type="compositionally biased region" description="Pro residues" evidence="1">
    <location>
        <begin position="126"/>
        <end position="147"/>
    </location>
</feature>
<dbReference type="EMBL" id="BDRX01000009">
    <property type="protein sequence ID" value="GBF89317.1"/>
    <property type="molecule type" value="Genomic_DNA"/>
</dbReference>
<keyword evidence="3" id="KW-1185">Reference proteome</keyword>
<reference evidence="2 3" key="1">
    <citation type="journal article" date="2018" name="Sci. Rep.">
        <title>Raphidocelis subcapitata (=Pseudokirchneriella subcapitata) provides an insight into genome evolution and environmental adaptations in the Sphaeropleales.</title>
        <authorList>
            <person name="Suzuki S."/>
            <person name="Yamaguchi H."/>
            <person name="Nakajima N."/>
            <person name="Kawachi M."/>
        </authorList>
    </citation>
    <scope>NUCLEOTIDE SEQUENCE [LARGE SCALE GENOMIC DNA]</scope>
    <source>
        <strain evidence="2 3">NIES-35</strain>
    </source>
</reference>
<feature type="region of interest" description="Disordered" evidence="1">
    <location>
        <begin position="1"/>
        <end position="20"/>
    </location>
</feature>
<dbReference type="AlphaFoldDB" id="A0A2V0NWK1"/>